<evidence type="ECO:0000313" key="2">
    <source>
        <dbReference type="Proteomes" id="UP000198517"/>
    </source>
</evidence>
<keyword evidence="2" id="KW-1185">Reference proteome</keyword>
<evidence type="ECO:0000313" key="1">
    <source>
        <dbReference type="EMBL" id="SDE27497.1"/>
    </source>
</evidence>
<accession>A0A1G7BKM0</accession>
<reference evidence="1 2" key="1">
    <citation type="submission" date="2016-10" db="EMBL/GenBank/DDBJ databases">
        <authorList>
            <person name="de Groot N.N."/>
        </authorList>
    </citation>
    <scope>NUCLEOTIDE SEQUENCE [LARGE SCALE GENOMIC DNA]</scope>
    <source>
        <strain evidence="1 2">DSM 24015</strain>
    </source>
</reference>
<sequence length="121" mass="13877">MLRKKQLPDEVRGYRPSNYIFKSPSSFKDSWNVDNIKSLPNTGISFTTAKRFKAGRGNVGLLLSLNQSNQYQYKEGENNLLQFAGSNIVYNNKLLKKEHEYETESSVLLDLGYKNKKTASY</sequence>
<proteinExistence type="predicted"/>
<dbReference type="AlphaFoldDB" id="A0A1G7BKM0"/>
<dbReference type="RefSeq" id="WP_245688863.1">
    <property type="nucleotide sequence ID" value="NZ_FNAS01000006.1"/>
</dbReference>
<name>A0A1G7BKM0_9FLAO</name>
<protein>
    <submittedName>
        <fullName evidence="1">Uncharacterized protein</fullName>
    </submittedName>
</protein>
<gene>
    <name evidence="1" type="ORF">SAMN05421544_10628</name>
</gene>
<dbReference type="STRING" id="1071918.SAMN05421544_10628"/>
<dbReference type="Proteomes" id="UP000198517">
    <property type="component" value="Unassembled WGS sequence"/>
</dbReference>
<dbReference type="EMBL" id="FNAS01000006">
    <property type="protein sequence ID" value="SDE27497.1"/>
    <property type="molecule type" value="Genomic_DNA"/>
</dbReference>
<organism evidence="1 2">
    <name type="scientific">Riemerella columbipharyngis</name>
    <dbReference type="NCBI Taxonomy" id="1071918"/>
    <lineage>
        <taxon>Bacteria</taxon>
        <taxon>Pseudomonadati</taxon>
        <taxon>Bacteroidota</taxon>
        <taxon>Flavobacteriia</taxon>
        <taxon>Flavobacteriales</taxon>
        <taxon>Weeksellaceae</taxon>
        <taxon>Riemerella</taxon>
    </lineage>
</organism>